<evidence type="ECO:0000256" key="3">
    <source>
        <dbReference type="ARBA" id="ARBA00022576"/>
    </source>
</evidence>
<dbReference type="GO" id="GO:0047307">
    <property type="term" value="F:diaminobutyrate-pyruvate transaminase activity"/>
    <property type="evidence" value="ECO:0007669"/>
    <property type="project" value="InterPro"/>
</dbReference>
<dbReference type="Gene3D" id="3.90.1150.10">
    <property type="entry name" value="Aspartate Aminotransferase, domain 1"/>
    <property type="match status" value="1"/>
</dbReference>
<keyword evidence="5 6" id="KW-0663">Pyridoxal phosphate</keyword>
<comment type="catalytic activity">
    <reaction evidence="7">
        <text>L-2,4-diaminobutanoate + 2-oxoglutarate = L-aspartate 4-semialdehyde + L-glutamate</text>
        <dbReference type="Rhea" id="RHEA:11160"/>
        <dbReference type="ChEBI" id="CHEBI:16810"/>
        <dbReference type="ChEBI" id="CHEBI:29985"/>
        <dbReference type="ChEBI" id="CHEBI:58761"/>
        <dbReference type="ChEBI" id="CHEBI:537519"/>
        <dbReference type="EC" id="2.6.1.76"/>
    </reaction>
</comment>
<evidence type="ECO:0000256" key="1">
    <source>
        <dbReference type="ARBA" id="ARBA00001933"/>
    </source>
</evidence>
<comment type="cofactor">
    <cofactor evidence="1 7">
        <name>pyridoxal 5'-phosphate</name>
        <dbReference type="ChEBI" id="CHEBI:597326"/>
    </cofactor>
</comment>
<dbReference type="PROSITE" id="PS00600">
    <property type="entry name" value="AA_TRANSFER_CLASS_3"/>
    <property type="match status" value="1"/>
</dbReference>
<dbReference type="InterPro" id="IPR015421">
    <property type="entry name" value="PyrdxlP-dep_Trfase_major"/>
</dbReference>
<dbReference type="Gene3D" id="3.40.640.10">
    <property type="entry name" value="Type I PLP-dependent aspartate aminotransferase-like (Major domain)"/>
    <property type="match status" value="1"/>
</dbReference>
<dbReference type="InterPro" id="IPR049704">
    <property type="entry name" value="Aminotrans_3_PPA_site"/>
</dbReference>
<dbReference type="NCBIfam" id="TIGR02407">
    <property type="entry name" value="ectoine_ectB"/>
    <property type="match status" value="1"/>
</dbReference>
<dbReference type="PIRSF" id="PIRSF000521">
    <property type="entry name" value="Transaminase_4ab_Lys_Orn"/>
    <property type="match status" value="1"/>
</dbReference>
<evidence type="ECO:0000256" key="7">
    <source>
        <dbReference type="RuleBase" id="RU365034"/>
    </source>
</evidence>
<comment type="similarity">
    <text evidence="2 6">Belongs to the class-III pyridoxal-phosphate-dependent aminotransferase family.</text>
</comment>
<comment type="pathway">
    <text evidence="7">Amine and polyamine biosynthesis; ectoine biosynthesis; L-ectoine from L-aspartate 4-semialdehyde: step 1/3.</text>
</comment>
<dbReference type="InterPro" id="IPR004637">
    <property type="entry name" value="Dat"/>
</dbReference>
<dbReference type="EMBL" id="QPMH01000001">
    <property type="protein sequence ID" value="RDD63705.1"/>
    <property type="molecule type" value="Genomic_DNA"/>
</dbReference>
<proteinExistence type="inferred from homology"/>
<sequence>MNIIERYESEVRSYSRGFPVVFTKAKGAILTDRDGREYIDFFAGAGALNYGHNDEALKQKLIDYIAGDNITHSLDMATEARERFLEAFHDIILEPRGMDYKVMFPGPTGTNCVEAALKLARKVTGRRTIVSFTNAFHGMTLGSLAVTGNAFKRKGAGKALDDTVFMPFDRFMGEGVDTLDHFENMLTCSSSGLDHPAAVIVETVQGEGGINAAGMDWLKRLQSICRAHDIKLIVDDVQAGCGRTGTFFSFEPAGLDPDFICLSKSIGGYGLPMAITLIKPEFDKFAPGEHNGTFRGNNPAFVTATAALETYWRDDKFACSVREKGETIRARLEEMAAAHPELKPEVRGRGFMQGLALHVDGAAEDVSAAAFERGLIMETSGANDEVAKLLPPLILSEDELRRGLDIMADAVAAVARKREGGEKRVA</sequence>
<comment type="function">
    <text evidence="7">Catalyzes reversively the conversion of L-aspartate beta-semialdehyde (ASA) to L-2,4-diaminobutyrate (DABA) by transamination with L-glutamate.</text>
</comment>
<evidence type="ECO:0000313" key="8">
    <source>
        <dbReference type="EMBL" id="RDD63705.1"/>
    </source>
</evidence>
<evidence type="ECO:0000256" key="5">
    <source>
        <dbReference type="ARBA" id="ARBA00022898"/>
    </source>
</evidence>
<dbReference type="InterPro" id="IPR012773">
    <property type="entry name" value="Ectoine_EctB"/>
</dbReference>
<dbReference type="GO" id="GO:0030170">
    <property type="term" value="F:pyridoxal phosphate binding"/>
    <property type="evidence" value="ECO:0007669"/>
    <property type="project" value="InterPro"/>
</dbReference>
<gene>
    <name evidence="8" type="primary">ectB</name>
    <name evidence="8" type="ORF">DRB17_00545</name>
</gene>
<dbReference type="InterPro" id="IPR005814">
    <property type="entry name" value="Aminotrans_3"/>
</dbReference>
<keyword evidence="9" id="KW-1185">Reference proteome</keyword>
<comment type="caution">
    <text evidence="8">The sequence shown here is derived from an EMBL/GenBank/DDBJ whole genome shotgun (WGS) entry which is preliminary data.</text>
</comment>
<keyword evidence="3 7" id="KW-0032">Aminotransferase</keyword>
<dbReference type="GO" id="GO:0045303">
    <property type="term" value="F:diaminobutyrate-2-oxoglutarate transaminase activity"/>
    <property type="evidence" value="ECO:0007669"/>
    <property type="project" value="UniProtKB-EC"/>
</dbReference>
<dbReference type="PANTHER" id="PTHR43552:SF2">
    <property type="entry name" value="DIAMINOBUTYRATE--2-OXOGLUTARATE TRANSAMINASE"/>
    <property type="match status" value="1"/>
</dbReference>
<dbReference type="NCBIfam" id="NF006733">
    <property type="entry name" value="PRK09264.1"/>
    <property type="match status" value="1"/>
</dbReference>
<dbReference type="RefSeq" id="WP_114580218.1">
    <property type="nucleotide sequence ID" value="NZ_QPMH01000001.1"/>
</dbReference>
<dbReference type="AlphaFoldDB" id="A0A369TH52"/>
<evidence type="ECO:0000256" key="6">
    <source>
        <dbReference type="RuleBase" id="RU003560"/>
    </source>
</evidence>
<dbReference type="UniPathway" id="UPA00067">
    <property type="reaction ID" value="UER00121"/>
</dbReference>
<dbReference type="SUPFAM" id="SSF53383">
    <property type="entry name" value="PLP-dependent transferases"/>
    <property type="match status" value="1"/>
</dbReference>
<name>A0A369TH52_9PROT</name>
<dbReference type="InterPro" id="IPR015424">
    <property type="entry name" value="PyrdxlP-dep_Trfase"/>
</dbReference>
<dbReference type="EC" id="2.6.1.76" evidence="7"/>
<accession>A0A369TH52</accession>
<dbReference type="InterPro" id="IPR015422">
    <property type="entry name" value="PyrdxlP-dep_Trfase_small"/>
</dbReference>
<dbReference type="GO" id="GO:0019491">
    <property type="term" value="P:ectoine biosynthetic process"/>
    <property type="evidence" value="ECO:0007669"/>
    <property type="project" value="UniProtKB-UniPathway"/>
</dbReference>
<dbReference type="Pfam" id="PF00202">
    <property type="entry name" value="Aminotran_3"/>
    <property type="match status" value="1"/>
</dbReference>
<keyword evidence="4 7" id="KW-0808">Transferase</keyword>
<reference evidence="8 9" key="1">
    <citation type="submission" date="2018-07" db="EMBL/GenBank/DDBJ databases">
        <title>Venubactetium sediminum gen. nov., sp. nov., isolated from a marine solar saltern.</title>
        <authorList>
            <person name="Wang S."/>
        </authorList>
    </citation>
    <scope>NUCLEOTIDE SEQUENCE [LARGE SCALE GENOMIC DNA]</scope>
    <source>
        <strain evidence="8 9">WD2A32</strain>
    </source>
</reference>
<protein>
    <recommendedName>
        <fullName evidence="7">Diaminobutyrate--2-oxoglutarate transaminase</fullName>
        <ecNumber evidence="7">2.6.1.76</ecNumber>
    </recommendedName>
    <alternativeName>
        <fullName evidence="7">DABA aminotransferase</fullName>
    </alternativeName>
</protein>
<evidence type="ECO:0000313" key="9">
    <source>
        <dbReference type="Proteomes" id="UP000253941"/>
    </source>
</evidence>
<dbReference type="CDD" id="cd00610">
    <property type="entry name" value="OAT_like"/>
    <property type="match status" value="1"/>
</dbReference>
<dbReference type="PANTHER" id="PTHR43552">
    <property type="entry name" value="DIAMINOBUTYRATE--2-OXOGLUTARATE AMINOTRANSFERASE"/>
    <property type="match status" value="1"/>
</dbReference>
<evidence type="ECO:0000256" key="4">
    <source>
        <dbReference type="ARBA" id="ARBA00022679"/>
    </source>
</evidence>
<organism evidence="8 9">
    <name type="scientific">Ferruginivarius sediminum</name>
    <dbReference type="NCBI Taxonomy" id="2661937"/>
    <lineage>
        <taxon>Bacteria</taxon>
        <taxon>Pseudomonadati</taxon>
        <taxon>Pseudomonadota</taxon>
        <taxon>Alphaproteobacteria</taxon>
        <taxon>Rhodospirillales</taxon>
        <taxon>Rhodospirillaceae</taxon>
        <taxon>Ferruginivarius</taxon>
    </lineage>
</organism>
<evidence type="ECO:0000256" key="2">
    <source>
        <dbReference type="ARBA" id="ARBA00008954"/>
    </source>
</evidence>
<dbReference type="Proteomes" id="UP000253941">
    <property type="component" value="Unassembled WGS sequence"/>
</dbReference>
<dbReference type="NCBIfam" id="TIGR00709">
    <property type="entry name" value="dat"/>
    <property type="match status" value="1"/>
</dbReference>